<dbReference type="Pfam" id="PF02487">
    <property type="entry name" value="CLN3"/>
    <property type="match status" value="1"/>
</dbReference>
<dbReference type="InterPro" id="IPR003492">
    <property type="entry name" value="Battenin_disease_Cln3"/>
</dbReference>
<evidence type="ECO:0000313" key="7">
    <source>
        <dbReference type="EMBL" id="OHS98931.1"/>
    </source>
</evidence>
<dbReference type="VEuPathDB" id="TrichDB:TRFO_34731"/>
<dbReference type="PANTHER" id="PTHR10981">
    <property type="entry name" value="BATTENIN"/>
    <property type="match status" value="1"/>
</dbReference>
<dbReference type="Proteomes" id="UP000179807">
    <property type="component" value="Unassembled WGS sequence"/>
</dbReference>
<dbReference type="GO" id="GO:0012505">
    <property type="term" value="C:endomembrane system"/>
    <property type="evidence" value="ECO:0007669"/>
    <property type="project" value="UniProtKB-SubCell"/>
</dbReference>
<evidence type="ECO:0000313" key="8">
    <source>
        <dbReference type="Proteomes" id="UP000179807"/>
    </source>
</evidence>
<comment type="subcellular location">
    <subcellularLocation>
        <location evidence="1">Endomembrane system</location>
        <topology evidence="1">Multi-pass membrane protein</topology>
    </subcellularLocation>
</comment>
<dbReference type="GeneID" id="94844538"/>
<reference evidence="7" key="1">
    <citation type="submission" date="2016-10" db="EMBL/GenBank/DDBJ databases">
        <authorList>
            <person name="Benchimol M."/>
            <person name="Almeida L.G."/>
            <person name="Vasconcelos A.T."/>
            <person name="Perreira-Neves A."/>
            <person name="Rosa I.A."/>
            <person name="Tasca T."/>
            <person name="Bogo M.R."/>
            <person name="de Souza W."/>
        </authorList>
    </citation>
    <scope>NUCLEOTIDE SEQUENCE [LARGE SCALE GENOMIC DNA]</scope>
    <source>
        <strain evidence="7">K</strain>
    </source>
</reference>
<dbReference type="PRINTS" id="PR01315">
    <property type="entry name" value="BATTENIN"/>
</dbReference>
<feature type="transmembrane region" description="Helical" evidence="6">
    <location>
        <begin position="87"/>
        <end position="109"/>
    </location>
</feature>
<dbReference type="EMBL" id="MLAK01001032">
    <property type="protein sequence ID" value="OHS98931.1"/>
    <property type="molecule type" value="Genomic_DNA"/>
</dbReference>
<feature type="transmembrane region" description="Helical" evidence="6">
    <location>
        <begin position="172"/>
        <end position="194"/>
    </location>
</feature>
<dbReference type="PANTHER" id="PTHR10981:SF7">
    <property type="entry name" value="BATTENIN"/>
    <property type="match status" value="1"/>
</dbReference>
<feature type="transmembrane region" description="Helical" evidence="6">
    <location>
        <begin position="115"/>
        <end position="136"/>
    </location>
</feature>
<accession>A0A1J4JN15</accession>
<comment type="similarity">
    <text evidence="2 6">Belongs to the battenin family.</text>
</comment>
<comment type="caution">
    <text evidence="7">The sequence shown here is derived from an EMBL/GenBank/DDBJ whole genome shotgun (WGS) entry which is preliminary data.</text>
</comment>
<gene>
    <name evidence="7" type="ORF">TRFO_34731</name>
</gene>
<feature type="transmembrane region" description="Helical" evidence="6">
    <location>
        <begin position="346"/>
        <end position="366"/>
    </location>
</feature>
<name>A0A1J4JN15_9EUKA</name>
<dbReference type="AlphaFoldDB" id="A0A1J4JN15"/>
<feature type="transmembrane region" description="Helical" evidence="6">
    <location>
        <begin position="292"/>
        <end position="308"/>
    </location>
</feature>
<dbReference type="InterPro" id="IPR036259">
    <property type="entry name" value="MFS_trans_sf"/>
</dbReference>
<evidence type="ECO:0000256" key="1">
    <source>
        <dbReference type="ARBA" id="ARBA00004127"/>
    </source>
</evidence>
<dbReference type="OrthoDB" id="5965864at2759"/>
<dbReference type="GO" id="GO:0005773">
    <property type="term" value="C:vacuole"/>
    <property type="evidence" value="ECO:0007669"/>
    <property type="project" value="UniProtKB-ARBA"/>
</dbReference>
<feature type="transmembrane region" description="Helical" evidence="6">
    <location>
        <begin position="56"/>
        <end position="75"/>
    </location>
</feature>
<evidence type="ECO:0000256" key="2">
    <source>
        <dbReference type="ARBA" id="ARBA00007467"/>
    </source>
</evidence>
<keyword evidence="8" id="KW-1185">Reference proteome</keyword>
<evidence type="ECO:0000256" key="5">
    <source>
        <dbReference type="ARBA" id="ARBA00023136"/>
    </source>
</evidence>
<keyword evidence="5 6" id="KW-0472">Membrane</keyword>
<evidence type="ECO:0000256" key="6">
    <source>
        <dbReference type="RuleBase" id="RU361113"/>
    </source>
</evidence>
<dbReference type="RefSeq" id="XP_068352068.1">
    <property type="nucleotide sequence ID" value="XM_068509834.1"/>
</dbReference>
<feature type="transmembrane region" description="Helical" evidence="6">
    <location>
        <begin position="320"/>
        <end position="340"/>
    </location>
</feature>
<proteinExistence type="inferred from homology"/>
<protein>
    <submittedName>
        <fullName evidence="7">CLN3 protein</fullName>
    </submittedName>
</protein>
<feature type="transmembrane region" description="Helical" evidence="6">
    <location>
        <begin position="20"/>
        <end position="44"/>
    </location>
</feature>
<dbReference type="GO" id="GO:0016020">
    <property type="term" value="C:membrane"/>
    <property type="evidence" value="ECO:0007669"/>
    <property type="project" value="UniProtKB-UniRule"/>
</dbReference>
<organism evidence="7 8">
    <name type="scientific">Tritrichomonas foetus</name>
    <dbReference type="NCBI Taxonomy" id="1144522"/>
    <lineage>
        <taxon>Eukaryota</taxon>
        <taxon>Metamonada</taxon>
        <taxon>Parabasalia</taxon>
        <taxon>Tritrichomonadida</taxon>
        <taxon>Tritrichomonadidae</taxon>
        <taxon>Tritrichomonas</taxon>
    </lineage>
</organism>
<evidence type="ECO:0000256" key="4">
    <source>
        <dbReference type="ARBA" id="ARBA00022989"/>
    </source>
</evidence>
<keyword evidence="3 6" id="KW-0812">Transmembrane</keyword>
<dbReference type="SUPFAM" id="SSF103473">
    <property type="entry name" value="MFS general substrate transporter"/>
    <property type="match status" value="1"/>
</dbReference>
<feature type="transmembrane region" description="Helical" evidence="6">
    <location>
        <begin position="387"/>
        <end position="412"/>
    </location>
</feature>
<sequence length="418" mass="47328">MVFDQFTKMINRERVSRVRLIDKIAMFMIGIINNTPYVIGIASAQRIVKGYDKDSYLGIVLWANTISGIFSRFINSWLISMNVAYEINFIANLLMMLFGLLACAFSRWFSLTCVGIFFIGFSSNLGESVMLCYMTFKRKTNLLKSWSSGTGMAGIAGAGYSFICDVVNMNDFWAFIGVTPVVVLYGLLFFLVIWRSPEEDEETDRMDHPILNDENSLPPFIDGGGQNGAIDEEAPNVKVTVTEYVGVCDCSYWGSAGWLMFNCGAVYFLEYVMQGVFADCCLTAEKKKKYHYMYSLLNLMYQIGVFLSRSSLSFFTFPKIWILTLGQCVFFALWCTQAFFHFMPVGVLLGTMVCVGLFGGCSYVNAFHMMMNDETMTTKQKEMVTSWNSFFISLFIVLSTLFTFVAEMTFLIPPSIDE</sequence>
<evidence type="ECO:0000256" key="3">
    <source>
        <dbReference type="ARBA" id="ARBA00022692"/>
    </source>
</evidence>
<keyword evidence="4 6" id="KW-1133">Transmembrane helix</keyword>